<evidence type="ECO:0000313" key="3">
    <source>
        <dbReference type="Proteomes" id="UP000050360"/>
    </source>
</evidence>
<evidence type="ECO:0000256" key="1">
    <source>
        <dbReference type="SAM" id="Phobius"/>
    </source>
</evidence>
<dbReference type="AlphaFoldDB" id="A0A0P8A1E7"/>
<reference evidence="2 3" key="1">
    <citation type="submission" date="2015-09" db="EMBL/GenBank/DDBJ databases">
        <title>A metagenomics-based metabolic model of nitrate-dependent anaerobic oxidation of methane by Methanoperedens-like archaea.</title>
        <authorList>
            <person name="Arshad A."/>
            <person name="Speth D.R."/>
            <person name="De Graaf R.M."/>
            <person name="Op Den Camp H.J."/>
            <person name="Jetten M.S."/>
            <person name="Welte C.U."/>
        </authorList>
    </citation>
    <scope>NUCLEOTIDE SEQUENCE [LARGE SCALE GENOMIC DNA]</scope>
</reference>
<keyword evidence="1" id="KW-0472">Membrane</keyword>
<comment type="caution">
    <text evidence="2">The sequence shown here is derived from an EMBL/GenBank/DDBJ whole genome shotgun (WGS) entry which is preliminary data.</text>
</comment>
<name>A0A0P8A1E7_9EURY</name>
<organism evidence="2 3">
    <name type="scientific">Candidatus Methanoperedens nitratireducens</name>
    <dbReference type="NCBI Taxonomy" id="1392998"/>
    <lineage>
        <taxon>Archaea</taxon>
        <taxon>Methanobacteriati</taxon>
        <taxon>Methanobacteriota</taxon>
        <taxon>Stenosarchaea group</taxon>
        <taxon>Methanomicrobia</taxon>
        <taxon>Methanosarcinales</taxon>
        <taxon>ANME-2 cluster</taxon>
        <taxon>Candidatus Methanoperedentaceae</taxon>
        <taxon>Candidatus Methanoperedens</taxon>
    </lineage>
</organism>
<dbReference type="EMBL" id="LKCM01000297">
    <property type="protein sequence ID" value="KPQ41815.1"/>
    <property type="molecule type" value="Genomic_DNA"/>
</dbReference>
<feature type="transmembrane region" description="Helical" evidence="1">
    <location>
        <begin position="12"/>
        <end position="32"/>
    </location>
</feature>
<sequence>MNETNGNKSDTMVILAVLIVILIIAGILYLFYRVPK</sequence>
<keyword evidence="1" id="KW-0812">Transmembrane</keyword>
<keyword evidence="1" id="KW-1133">Transmembrane helix</keyword>
<gene>
    <name evidence="2" type="ORF">MPEBLZ_03632</name>
</gene>
<accession>A0A0P8A1E7</accession>
<dbReference type="Proteomes" id="UP000050360">
    <property type="component" value="Unassembled WGS sequence"/>
</dbReference>
<proteinExistence type="predicted"/>
<protein>
    <submittedName>
        <fullName evidence="2">Uncharacterized protein</fullName>
    </submittedName>
</protein>
<evidence type="ECO:0000313" key="2">
    <source>
        <dbReference type="EMBL" id="KPQ41815.1"/>
    </source>
</evidence>